<accession>A0A367L2J4</accession>
<keyword evidence="7" id="KW-1185">Reference proteome</keyword>
<evidence type="ECO:0000259" key="4">
    <source>
        <dbReference type="Pfam" id="PF05057"/>
    </source>
</evidence>
<organism evidence="6 7">
    <name type="scientific">Ophiocordyceps polyrhachis-furcata BCC 54312</name>
    <dbReference type="NCBI Taxonomy" id="1330021"/>
    <lineage>
        <taxon>Eukaryota</taxon>
        <taxon>Fungi</taxon>
        <taxon>Dikarya</taxon>
        <taxon>Ascomycota</taxon>
        <taxon>Pezizomycotina</taxon>
        <taxon>Sordariomycetes</taxon>
        <taxon>Hypocreomycetidae</taxon>
        <taxon>Hypocreales</taxon>
        <taxon>Ophiocordycipitaceae</taxon>
        <taxon>Ophiocordyceps</taxon>
    </lineage>
</organism>
<evidence type="ECO:0000256" key="3">
    <source>
        <dbReference type="SAM" id="MobiDB-lite"/>
    </source>
</evidence>
<evidence type="ECO:0000256" key="2">
    <source>
        <dbReference type="ARBA" id="ARBA00022737"/>
    </source>
</evidence>
<feature type="region of interest" description="Disordered" evidence="3">
    <location>
        <begin position="394"/>
        <end position="418"/>
    </location>
</feature>
<dbReference type="PANTHER" id="PTHR10039:SF5">
    <property type="entry name" value="NACHT DOMAIN-CONTAINING PROTEIN"/>
    <property type="match status" value="1"/>
</dbReference>
<evidence type="ECO:0000313" key="6">
    <source>
        <dbReference type="EMBL" id="RCI08651.1"/>
    </source>
</evidence>
<dbReference type="InterPro" id="IPR007751">
    <property type="entry name" value="DUF676_lipase-like"/>
</dbReference>
<keyword evidence="2" id="KW-0677">Repeat</keyword>
<protein>
    <submittedName>
        <fullName evidence="6">Uncharacterized protein</fullName>
    </submittedName>
</protein>
<dbReference type="SUPFAM" id="SSF52540">
    <property type="entry name" value="P-loop containing nucleoside triphosphate hydrolases"/>
    <property type="match status" value="1"/>
</dbReference>
<dbReference type="Gene3D" id="3.40.50.300">
    <property type="entry name" value="P-loop containing nucleotide triphosphate hydrolases"/>
    <property type="match status" value="1"/>
</dbReference>
<comment type="similarity">
    <text evidence="1">Belongs to the putative lipase ROG1 family.</text>
</comment>
<dbReference type="Pfam" id="PF24883">
    <property type="entry name" value="NPHP3_N"/>
    <property type="match status" value="1"/>
</dbReference>
<evidence type="ECO:0000256" key="1">
    <source>
        <dbReference type="ARBA" id="ARBA00007920"/>
    </source>
</evidence>
<gene>
    <name evidence="6" type="ORF">L249_4799</name>
</gene>
<feature type="domain" description="Nephrocystin 3-like N-terminal" evidence="5">
    <location>
        <begin position="451"/>
        <end position="632"/>
    </location>
</feature>
<evidence type="ECO:0000259" key="5">
    <source>
        <dbReference type="Pfam" id="PF24883"/>
    </source>
</evidence>
<evidence type="ECO:0000313" key="7">
    <source>
        <dbReference type="Proteomes" id="UP000253664"/>
    </source>
</evidence>
<dbReference type="AlphaFoldDB" id="A0A367L2J4"/>
<dbReference type="Gene3D" id="3.40.50.1820">
    <property type="entry name" value="alpha/beta hydrolase"/>
    <property type="match status" value="1"/>
</dbReference>
<feature type="compositionally biased region" description="Basic and acidic residues" evidence="3">
    <location>
        <begin position="407"/>
        <end position="418"/>
    </location>
</feature>
<dbReference type="SUPFAM" id="SSF53474">
    <property type="entry name" value="alpha/beta-Hydrolases"/>
    <property type="match status" value="1"/>
</dbReference>
<sequence>MASKWTKTVFRLSKIPSSITVYHELAVLLASATDRFPASSITVYSLATTLVPWENPPTKVATLMFKETPPFLASATPDEAEWQLPITFLDEAHVLVLDHHFWGMTPLNDVAGESPSADCIAISGLAGHAFGSWAPRGEDRTFMWIRDQVPKEVPGARAILYGYKASLLNSDSFQGIEDLAIGLIAQMKAHGLDESSQPLIFIAHSLGGIVLKSAVRKLANAEDNFSERRLFSRLKGAIMFGVPNLGMEHNHLLTLIQDKYVKNIVHDLSILSGKSGYLYALEKSVSGIAEMRQLRFFWAYETDVSPILDVSLPHDDPIRSQTKKMTGPPVVLVDPGSATAYRVTDDKKQKTVTPVTGDHSTIVKFTRSDHRVRPIIHELRNYCGLPRELESNHSSFPLPVRRPITSRGRDESPPANVRKSEYDQFQELIASLFSPELHLRQQAIADRFKFTCEWILENEHFVSWLRRDEGVFWINGKPGSGKSTLMKFLLQHPGVHDYGHDFSSQVTRITANFFFNFRGTSLQKSLHGLLQTVLHRVLGALQSSDNAKPIIDHLLATLPKSTPGRTWWTRERMEQALRTVLNQKLAPVSITLFIDALDEFDGTPEHILHFLNYLTRRPPASLTRTKLCFSSRPWDIFTEAFGKRPNLAVQDFTENDIRYYCTSTLASALSNKSFIKPLADEIARRASGVFLWVTLVTKELANESSNATSLEPLLELVDGLPTELENFYNLIIQRIPGNERLRTYALLEALIRAHNSEEFGIKHLYKTTLISHCQTYGECREALLRARFSDTDEVLVQARKKMLYWSGGLVSVGADAKVQLIHQTAYEFVVKLDFRDRLLAEVSRTVSENGHAFHFKTILLAEGDKGYGPPLSITRLIELPLVDYSHGYMAEQTTGQRWWTFLNSLPRKQFDHLNQRLEIRFERYQKGFSKDAFKIFSPIGLAVSFGLRLYLEDLVDQAPEPFASAECPDFLLHLIAVQFDTMYQENPHY</sequence>
<reference evidence="6 7" key="1">
    <citation type="journal article" date="2015" name="BMC Genomics">
        <title>Insights from the genome of Ophiocordyceps polyrhachis-furcata to pathogenicity and host specificity in insect fungi.</title>
        <authorList>
            <person name="Wichadakul D."/>
            <person name="Kobmoo N."/>
            <person name="Ingsriswang S."/>
            <person name="Tangphatsornruang S."/>
            <person name="Chantasingh D."/>
            <person name="Luangsa-ard J.J."/>
            <person name="Eurwilaichitr L."/>
        </authorList>
    </citation>
    <scope>NUCLEOTIDE SEQUENCE [LARGE SCALE GENOMIC DNA]</scope>
    <source>
        <strain evidence="6 7">BCC 54312</strain>
    </source>
</reference>
<dbReference type="PANTHER" id="PTHR10039">
    <property type="entry name" value="AMELOGENIN"/>
    <property type="match status" value="1"/>
</dbReference>
<comment type="caution">
    <text evidence="6">The sequence shown here is derived from an EMBL/GenBank/DDBJ whole genome shotgun (WGS) entry which is preliminary data.</text>
</comment>
<dbReference type="EMBL" id="LKCN02000018">
    <property type="protein sequence ID" value="RCI08651.1"/>
    <property type="molecule type" value="Genomic_DNA"/>
</dbReference>
<dbReference type="Pfam" id="PF05057">
    <property type="entry name" value="DUF676"/>
    <property type="match status" value="1"/>
</dbReference>
<name>A0A367L2J4_9HYPO</name>
<dbReference type="InterPro" id="IPR029058">
    <property type="entry name" value="AB_hydrolase_fold"/>
</dbReference>
<feature type="domain" description="DUF676" evidence="4">
    <location>
        <begin position="146"/>
        <end position="252"/>
    </location>
</feature>
<dbReference type="Proteomes" id="UP000253664">
    <property type="component" value="Unassembled WGS sequence"/>
</dbReference>
<proteinExistence type="inferred from homology"/>
<dbReference type="InterPro" id="IPR027417">
    <property type="entry name" value="P-loop_NTPase"/>
</dbReference>
<dbReference type="OrthoDB" id="1658288at2759"/>
<dbReference type="InterPro" id="IPR056884">
    <property type="entry name" value="NPHP3-like_N"/>
</dbReference>